<evidence type="ECO:0000259" key="4">
    <source>
        <dbReference type="Pfam" id="PF05193"/>
    </source>
</evidence>
<dbReference type="PANTHER" id="PTHR11851:SF49">
    <property type="entry name" value="MITOCHONDRIAL-PROCESSING PEPTIDASE SUBUNIT ALPHA"/>
    <property type="match status" value="1"/>
</dbReference>
<dbReference type="GO" id="GO:0006508">
    <property type="term" value="P:proteolysis"/>
    <property type="evidence" value="ECO:0007669"/>
    <property type="project" value="InterPro"/>
</dbReference>
<evidence type="ECO:0000259" key="3">
    <source>
        <dbReference type="Pfam" id="PF00675"/>
    </source>
</evidence>
<dbReference type="AlphaFoldDB" id="A0A1F5MJJ6"/>
<feature type="domain" description="Peptidase M16 C-terminal" evidence="4">
    <location>
        <begin position="169"/>
        <end position="342"/>
    </location>
</feature>
<dbReference type="InterPro" id="IPR011765">
    <property type="entry name" value="Pept_M16_N"/>
</dbReference>
<dbReference type="EMBL" id="MFDO01000016">
    <property type="protein sequence ID" value="OGE65525.1"/>
    <property type="molecule type" value="Genomic_DNA"/>
</dbReference>
<dbReference type="Pfam" id="PF00675">
    <property type="entry name" value="Peptidase_M16"/>
    <property type="match status" value="1"/>
</dbReference>
<protein>
    <recommendedName>
        <fullName evidence="7">Peptidase M16</fullName>
    </recommendedName>
</protein>
<dbReference type="Gene3D" id="3.30.830.10">
    <property type="entry name" value="Metalloenzyme, LuxS/M16 peptidase-like"/>
    <property type="match status" value="2"/>
</dbReference>
<dbReference type="Proteomes" id="UP000178017">
    <property type="component" value="Unassembled WGS sequence"/>
</dbReference>
<name>A0A1F5MJJ6_9BACT</name>
<dbReference type="InterPro" id="IPR011249">
    <property type="entry name" value="Metalloenz_LuxS/M16"/>
</dbReference>
<accession>A0A1F5MJJ6</accession>
<feature type="domain" description="Peptidase M16 N-terminal" evidence="3">
    <location>
        <begin position="20"/>
        <end position="162"/>
    </location>
</feature>
<reference evidence="5 6" key="1">
    <citation type="journal article" date="2016" name="Nat. Commun.">
        <title>Thousands of microbial genomes shed light on interconnected biogeochemical processes in an aquifer system.</title>
        <authorList>
            <person name="Anantharaman K."/>
            <person name="Brown C.T."/>
            <person name="Hug L.A."/>
            <person name="Sharon I."/>
            <person name="Castelle C.J."/>
            <person name="Probst A.J."/>
            <person name="Thomas B.C."/>
            <person name="Singh A."/>
            <person name="Wilkins M.J."/>
            <person name="Karaoz U."/>
            <person name="Brodie E.L."/>
            <person name="Williams K.H."/>
            <person name="Hubbard S.S."/>
            <person name="Banfield J.F."/>
        </authorList>
    </citation>
    <scope>NUCLEOTIDE SEQUENCE [LARGE SCALE GENOMIC DNA]</scope>
</reference>
<dbReference type="Pfam" id="PF05193">
    <property type="entry name" value="Peptidase_M16_C"/>
    <property type="match status" value="1"/>
</dbReference>
<dbReference type="PANTHER" id="PTHR11851">
    <property type="entry name" value="METALLOPROTEASE"/>
    <property type="match status" value="1"/>
</dbReference>
<evidence type="ECO:0000313" key="5">
    <source>
        <dbReference type="EMBL" id="OGE65525.1"/>
    </source>
</evidence>
<evidence type="ECO:0000256" key="1">
    <source>
        <dbReference type="ARBA" id="ARBA00007261"/>
    </source>
</evidence>
<evidence type="ECO:0008006" key="7">
    <source>
        <dbReference type="Google" id="ProtNLM"/>
    </source>
</evidence>
<evidence type="ECO:0000313" key="6">
    <source>
        <dbReference type="Proteomes" id="UP000178017"/>
    </source>
</evidence>
<gene>
    <name evidence="5" type="ORF">A3B49_01785</name>
</gene>
<proteinExistence type="inferred from homology"/>
<evidence type="ECO:0000256" key="2">
    <source>
        <dbReference type="RuleBase" id="RU004447"/>
    </source>
</evidence>
<dbReference type="PROSITE" id="PS00143">
    <property type="entry name" value="INSULINASE"/>
    <property type="match status" value="1"/>
</dbReference>
<organism evidence="5 6">
    <name type="scientific">Candidatus Daviesbacteria bacterium RIFCSPLOWO2_01_FULL_40_24</name>
    <dbReference type="NCBI Taxonomy" id="1797787"/>
    <lineage>
        <taxon>Bacteria</taxon>
        <taxon>Candidatus Daviesiibacteriota</taxon>
    </lineage>
</organism>
<comment type="similarity">
    <text evidence="1 2">Belongs to the peptidase M16 family.</text>
</comment>
<comment type="caution">
    <text evidence="5">The sequence shown here is derived from an EMBL/GenBank/DDBJ whole genome shotgun (WGS) entry which is preliminary data.</text>
</comment>
<dbReference type="SUPFAM" id="SSF63411">
    <property type="entry name" value="LuxS/MPP-like metallohydrolase"/>
    <property type="match status" value="2"/>
</dbReference>
<dbReference type="InterPro" id="IPR001431">
    <property type="entry name" value="Pept_M16_Zn_BS"/>
</dbReference>
<dbReference type="InterPro" id="IPR050361">
    <property type="entry name" value="MPP/UQCRC_Complex"/>
</dbReference>
<dbReference type="GO" id="GO:0004222">
    <property type="term" value="F:metalloendopeptidase activity"/>
    <property type="evidence" value="ECO:0007669"/>
    <property type="project" value="InterPro"/>
</dbReference>
<sequence>MVNHKTKTLKNGLTLITVDLPHLDSVTTFISVGAGSRYETRRVNGISHFLEHMFFKGSKKYPTAEEISKIVDSIGAINNAATDKEITYYWIKSSAKHLETASDILSSMLKEPLMVAEEIEREKGVILEEMRMYRDDPARYSLDLYEMLQFGDQPLGWEVIGTEKAIKSMKREDFLEYINSLYSPENMALIYVGKLPKNIEDIARKYFLDLPKARRSKFLPYKQVKQSKPKVSIHYKKTEQVSLVFGVEAYDRNNKKRYAASLLSTILGEGMSSRLFIQIRERRGLAYRVKAAYAPYVDSGVFIVYAGLKLEKIEEGIRVIKEELEKVAKEGVTSEELQKAKEMERGHLALRSESTNFLATHFGVEFVLDRKIETFDEYLQQIEAVSLEEIQEIAKELFRSERYNLQLVGPFKSPAKFEKILSE</sequence>
<dbReference type="InterPro" id="IPR007863">
    <property type="entry name" value="Peptidase_M16_C"/>
</dbReference>
<dbReference type="GO" id="GO:0046872">
    <property type="term" value="F:metal ion binding"/>
    <property type="evidence" value="ECO:0007669"/>
    <property type="project" value="InterPro"/>
</dbReference>